<proteinExistence type="predicted"/>
<evidence type="ECO:0000313" key="2">
    <source>
        <dbReference type="Proteomes" id="UP000314294"/>
    </source>
</evidence>
<accession>A0A4Z2GWF6</accession>
<protein>
    <submittedName>
        <fullName evidence="1">Uncharacterized protein</fullName>
    </submittedName>
</protein>
<gene>
    <name evidence="1" type="ORF">EYF80_032333</name>
</gene>
<reference evidence="1 2" key="1">
    <citation type="submission" date="2019-03" db="EMBL/GenBank/DDBJ databases">
        <title>First draft genome of Liparis tanakae, snailfish: a comprehensive survey of snailfish specific genes.</title>
        <authorList>
            <person name="Kim W."/>
            <person name="Song I."/>
            <person name="Jeong J.-H."/>
            <person name="Kim D."/>
            <person name="Kim S."/>
            <person name="Ryu S."/>
            <person name="Song J.Y."/>
            <person name="Lee S.K."/>
        </authorList>
    </citation>
    <scope>NUCLEOTIDE SEQUENCE [LARGE SCALE GENOMIC DNA]</scope>
    <source>
        <tissue evidence="1">Muscle</tissue>
    </source>
</reference>
<evidence type="ECO:0000313" key="1">
    <source>
        <dbReference type="EMBL" id="TNN57425.1"/>
    </source>
</evidence>
<comment type="caution">
    <text evidence="1">The sequence shown here is derived from an EMBL/GenBank/DDBJ whole genome shotgun (WGS) entry which is preliminary data.</text>
</comment>
<dbReference type="AlphaFoldDB" id="A0A4Z2GWF6"/>
<dbReference type="EMBL" id="SRLO01000405">
    <property type="protein sequence ID" value="TNN57425.1"/>
    <property type="molecule type" value="Genomic_DNA"/>
</dbReference>
<name>A0A4Z2GWF6_9TELE</name>
<keyword evidence="2" id="KW-1185">Reference proteome</keyword>
<sequence length="95" mass="10348">MMIASLRTAARLRCAGKELYKSVHKGEEGGGREGGRKRRRGGIVSSHCSIKSVGNDQDEMMAIFLLQIGICGCLRNKGISERRGSFVAPVIEQQV</sequence>
<dbReference type="Proteomes" id="UP000314294">
    <property type="component" value="Unassembled WGS sequence"/>
</dbReference>
<organism evidence="1 2">
    <name type="scientific">Liparis tanakae</name>
    <name type="common">Tanaka's snailfish</name>
    <dbReference type="NCBI Taxonomy" id="230148"/>
    <lineage>
        <taxon>Eukaryota</taxon>
        <taxon>Metazoa</taxon>
        <taxon>Chordata</taxon>
        <taxon>Craniata</taxon>
        <taxon>Vertebrata</taxon>
        <taxon>Euteleostomi</taxon>
        <taxon>Actinopterygii</taxon>
        <taxon>Neopterygii</taxon>
        <taxon>Teleostei</taxon>
        <taxon>Neoteleostei</taxon>
        <taxon>Acanthomorphata</taxon>
        <taxon>Eupercaria</taxon>
        <taxon>Perciformes</taxon>
        <taxon>Cottioidei</taxon>
        <taxon>Cottales</taxon>
        <taxon>Liparidae</taxon>
        <taxon>Liparis</taxon>
    </lineage>
</organism>